<dbReference type="EMBL" id="GL871241">
    <property type="protein sequence ID" value="EGC31618.1"/>
    <property type="molecule type" value="Genomic_DNA"/>
</dbReference>
<feature type="non-terminal residue" evidence="2">
    <location>
        <position position="236"/>
    </location>
</feature>
<dbReference type="InParanoid" id="F0ZWQ6"/>
<feature type="compositionally biased region" description="Basic residues" evidence="1">
    <location>
        <begin position="158"/>
        <end position="177"/>
    </location>
</feature>
<dbReference type="RefSeq" id="XP_003291846.1">
    <property type="nucleotide sequence ID" value="XM_003291798.1"/>
</dbReference>
<dbReference type="eggNOG" id="ENOG502RSSY">
    <property type="taxonomic scope" value="Eukaryota"/>
</dbReference>
<feature type="compositionally biased region" description="Low complexity" evidence="1">
    <location>
        <begin position="200"/>
        <end position="218"/>
    </location>
</feature>
<dbReference type="AlphaFoldDB" id="F0ZWQ6"/>
<feature type="compositionally biased region" description="Acidic residues" evidence="1">
    <location>
        <begin position="120"/>
        <end position="141"/>
    </location>
</feature>
<gene>
    <name evidence="2" type="ORF">DICPUDRAFT_73181</name>
</gene>
<dbReference type="OrthoDB" id="21648at2759"/>
<dbReference type="VEuPathDB" id="AmoebaDB:DICPUDRAFT_73181"/>
<reference evidence="3" key="1">
    <citation type="journal article" date="2011" name="Genome Biol.">
        <title>Comparative genomics of the social amoebae Dictyostelium discoideum and Dictyostelium purpureum.</title>
        <authorList>
            <consortium name="US DOE Joint Genome Institute (JGI-PGF)"/>
            <person name="Sucgang R."/>
            <person name="Kuo A."/>
            <person name="Tian X."/>
            <person name="Salerno W."/>
            <person name="Parikh A."/>
            <person name="Feasley C.L."/>
            <person name="Dalin E."/>
            <person name="Tu H."/>
            <person name="Huang E."/>
            <person name="Barry K."/>
            <person name="Lindquist E."/>
            <person name="Shapiro H."/>
            <person name="Bruce D."/>
            <person name="Schmutz J."/>
            <person name="Salamov A."/>
            <person name="Fey P."/>
            <person name="Gaudet P."/>
            <person name="Anjard C."/>
            <person name="Babu M.M."/>
            <person name="Basu S."/>
            <person name="Bushmanova Y."/>
            <person name="van der Wel H."/>
            <person name="Katoh-Kurasawa M."/>
            <person name="Dinh C."/>
            <person name="Coutinho P.M."/>
            <person name="Saito T."/>
            <person name="Elias M."/>
            <person name="Schaap P."/>
            <person name="Kay R.R."/>
            <person name="Henrissat B."/>
            <person name="Eichinger L."/>
            <person name="Rivero F."/>
            <person name="Putnam N.H."/>
            <person name="West C.M."/>
            <person name="Loomis W.F."/>
            <person name="Chisholm R.L."/>
            <person name="Shaulsky G."/>
            <person name="Strassmann J.E."/>
            <person name="Queller D.C."/>
            <person name="Kuspa A."/>
            <person name="Grigoriev I.V."/>
        </authorList>
    </citation>
    <scope>NUCLEOTIDE SEQUENCE [LARGE SCALE GENOMIC DNA]</scope>
    <source>
        <strain evidence="3">QSDP1</strain>
    </source>
</reference>
<feature type="compositionally biased region" description="Polar residues" evidence="1">
    <location>
        <begin position="178"/>
        <end position="197"/>
    </location>
</feature>
<keyword evidence="3" id="KW-1185">Reference proteome</keyword>
<feature type="compositionally biased region" description="Acidic residues" evidence="1">
    <location>
        <begin position="102"/>
        <end position="111"/>
    </location>
</feature>
<name>F0ZWQ6_DICPU</name>
<feature type="region of interest" description="Disordered" evidence="1">
    <location>
        <begin position="1"/>
        <end position="25"/>
    </location>
</feature>
<evidence type="ECO:0000313" key="2">
    <source>
        <dbReference type="EMBL" id="EGC31618.1"/>
    </source>
</evidence>
<dbReference type="Proteomes" id="UP000001064">
    <property type="component" value="Unassembled WGS sequence"/>
</dbReference>
<dbReference type="KEGG" id="dpp:DICPUDRAFT_73181"/>
<evidence type="ECO:0000256" key="1">
    <source>
        <dbReference type="SAM" id="MobiDB-lite"/>
    </source>
</evidence>
<feature type="compositionally biased region" description="Acidic residues" evidence="1">
    <location>
        <begin position="12"/>
        <end position="25"/>
    </location>
</feature>
<organism evidence="2 3">
    <name type="scientific">Dictyostelium purpureum</name>
    <name type="common">Slime mold</name>
    <dbReference type="NCBI Taxonomy" id="5786"/>
    <lineage>
        <taxon>Eukaryota</taxon>
        <taxon>Amoebozoa</taxon>
        <taxon>Evosea</taxon>
        <taxon>Eumycetozoa</taxon>
        <taxon>Dictyostelia</taxon>
        <taxon>Dictyosteliales</taxon>
        <taxon>Dictyosteliaceae</taxon>
        <taxon>Dictyostelium</taxon>
    </lineage>
</organism>
<feature type="compositionally biased region" description="Polar residues" evidence="1">
    <location>
        <begin position="1"/>
        <end position="10"/>
    </location>
</feature>
<feature type="region of interest" description="Disordered" evidence="1">
    <location>
        <begin position="99"/>
        <end position="236"/>
    </location>
</feature>
<sequence length="236" mass="27025">MNDLNGTTADMGQEESSDSESEYDDDTMAIIHAKNEIEEKRRFFHQIQQIQQENPVPFKRKKELPKEFQAPTVKELLPSYYFDKKSLKLLGKTWNGNLDYLSDSDESEVETDDSRFDYSDYSDYDSDDDDDESDEFTDSLESDSMFSDSDDDLEYHHISQHHHHQQQHHHTPSKNSKRQPVNSNSSSGSKRNPPSKQHPSKGSKSTPTKSNINTQTTPTSPPLKPPTRSKSAPVQN</sequence>
<protein>
    <submittedName>
        <fullName evidence="2">Expressed protein</fullName>
    </submittedName>
</protein>
<accession>F0ZWQ6</accession>
<proteinExistence type="predicted"/>
<evidence type="ECO:0000313" key="3">
    <source>
        <dbReference type="Proteomes" id="UP000001064"/>
    </source>
</evidence>
<dbReference type="GeneID" id="10505602"/>